<dbReference type="Proteomes" id="UP000317421">
    <property type="component" value="Unassembled WGS sequence"/>
</dbReference>
<sequence>MPKFDVSVPNLLGREAALEKLQGFSAKIQEQHADKIKDIEQRWEGDDLHFGFKTLGLRISGKLMVEESVVRVEGDLPFAAAMFKGQITGAIQGQLERLLR</sequence>
<comment type="caution">
    <text evidence="1">The sequence shown here is derived from an EMBL/GenBank/DDBJ whole genome shotgun (WGS) entry which is preliminary data.</text>
</comment>
<protein>
    <submittedName>
        <fullName evidence="1">Putative polyhydroxyalkanoic acid system protein</fullName>
    </submittedName>
</protein>
<dbReference type="OrthoDB" id="287584at2"/>
<name>A0A5C6AD46_9BACT</name>
<dbReference type="AlphaFoldDB" id="A0A5C6AD46"/>
<dbReference type="Pfam" id="PF09650">
    <property type="entry name" value="PHA_gran_rgn"/>
    <property type="match status" value="1"/>
</dbReference>
<proteinExistence type="predicted"/>
<organism evidence="1 2">
    <name type="scientific">Botrimarina colliarenosi</name>
    <dbReference type="NCBI Taxonomy" id="2528001"/>
    <lineage>
        <taxon>Bacteria</taxon>
        <taxon>Pseudomonadati</taxon>
        <taxon>Planctomycetota</taxon>
        <taxon>Planctomycetia</taxon>
        <taxon>Pirellulales</taxon>
        <taxon>Lacipirellulaceae</taxon>
        <taxon>Botrimarina</taxon>
    </lineage>
</organism>
<accession>A0A5C6AD46</accession>
<dbReference type="EMBL" id="SJPR01000004">
    <property type="protein sequence ID" value="TWT96173.1"/>
    <property type="molecule type" value="Genomic_DNA"/>
</dbReference>
<keyword evidence="2" id="KW-1185">Reference proteome</keyword>
<gene>
    <name evidence="1" type="ORF">Pla108_32600</name>
</gene>
<dbReference type="RefSeq" id="WP_146445954.1">
    <property type="nucleotide sequence ID" value="NZ_SJPR01000004.1"/>
</dbReference>
<dbReference type="InterPro" id="IPR013433">
    <property type="entry name" value="PHA_gran_rgn"/>
</dbReference>
<evidence type="ECO:0000313" key="2">
    <source>
        <dbReference type="Proteomes" id="UP000317421"/>
    </source>
</evidence>
<reference evidence="1 2" key="1">
    <citation type="submission" date="2019-02" db="EMBL/GenBank/DDBJ databases">
        <title>Deep-cultivation of Planctomycetes and their phenomic and genomic characterization uncovers novel biology.</title>
        <authorList>
            <person name="Wiegand S."/>
            <person name="Jogler M."/>
            <person name="Boedeker C."/>
            <person name="Pinto D."/>
            <person name="Vollmers J."/>
            <person name="Rivas-Marin E."/>
            <person name="Kohn T."/>
            <person name="Peeters S.H."/>
            <person name="Heuer A."/>
            <person name="Rast P."/>
            <person name="Oberbeckmann S."/>
            <person name="Bunk B."/>
            <person name="Jeske O."/>
            <person name="Meyerdierks A."/>
            <person name="Storesund J.E."/>
            <person name="Kallscheuer N."/>
            <person name="Luecker S."/>
            <person name="Lage O.M."/>
            <person name="Pohl T."/>
            <person name="Merkel B.J."/>
            <person name="Hornburger P."/>
            <person name="Mueller R.-W."/>
            <person name="Bruemmer F."/>
            <person name="Labrenz M."/>
            <person name="Spormann A.M."/>
            <person name="Op Den Camp H."/>
            <person name="Overmann J."/>
            <person name="Amann R."/>
            <person name="Jetten M.S.M."/>
            <person name="Mascher T."/>
            <person name="Medema M.H."/>
            <person name="Devos D.P."/>
            <person name="Kaster A.-K."/>
            <person name="Ovreas L."/>
            <person name="Rohde M."/>
            <person name="Galperin M.Y."/>
            <person name="Jogler C."/>
        </authorList>
    </citation>
    <scope>NUCLEOTIDE SEQUENCE [LARGE SCALE GENOMIC DNA]</scope>
    <source>
        <strain evidence="1 2">Pla108</strain>
    </source>
</reference>
<evidence type="ECO:0000313" key="1">
    <source>
        <dbReference type="EMBL" id="TWT96173.1"/>
    </source>
</evidence>